<gene>
    <name evidence="1" type="ORF">AXG93_3891s1140</name>
</gene>
<reference evidence="1" key="1">
    <citation type="submission" date="2016-03" db="EMBL/GenBank/DDBJ databases">
        <title>Mechanisms controlling the formation of the plant cell surface in tip-growing cells are functionally conserved among land plants.</title>
        <authorList>
            <person name="Honkanen S."/>
            <person name="Jones V.A."/>
            <person name="Morieri G."/>
            <person name="Champion C."/>
            <person name="Hetherington A.J."/>
            <person name="Kelly S."/>
            <person name="Saint-Marcoux D."/>
            <person name="Proust H."/>
            <person name="Prescott H."/>
            <person name="Dolan L."/>
        </authorList>
    </citation>
    <scope>NUCLEOTIDE SEQUENCE [LARGE SCALE GENOMIC DNA]</scope>
    <source>
        <tissue evidence="1">Whole gametophyte</tissue>
    </source>
</reference>
<accession>A0A176WMY7</accession>
<proteinExistence type="predicted"/>
<evidence type="ECO:0000313" key="1">
    <source>
        <dbReference type="EMBL" id="OAE34001.1"/>
    </source>
</evidence>
<evidence type="ECO:0000313" key="2">
    <source>
        <dbReference type="Proteomes" id="UP000077202"/>
    </source>
</evidence>
<dbReference type="AlphaFoldDB" id="A0A176WMY7"/>
<protein>
    <submittedName>
        <fullName evidence="1">Uncharacterized protein</fullName>
    </submittedName>
</protein>
<dbReference type="Proteomes" id="UP000077202">
    <property type="component" value="Unassembled WGS sequence"/>
</dbReference>
<sequence>MLGLANNVIRFGASGDKGQISRKAAKEFPALLLPFSFQELLQARFLRYKTWSLQLTICPGRVPYRGQLGRCDVSYLVDSRSCQSAAATTAQSSKSPAFIPTRRQGETGHKTPYIVAEDLRKWRRLEKAHYNAEQESQANYHSAHASELSITKVHEVSDDDGLDISSTDWINSEVRCETVGADSDHDMNFFLQFVVQLVYDLLQLN</sequence>
<name>A0A176WMY7_MARPO</name>
<dbReference type="EMBL" id="LVLJ01000464">
    <property type="protein sequence ID" value="OAE34001.1"/>
    <property type="molecule type" value="Genomic_DNA"/>
</dbReference>
<keyword evidence="2" id="KW-1185">Reference proteome</keyword>
<organism evidence="1 2">
    <name type="scientific">Marchantia polymorpha subsp. ruderalis</name>
    <dbReference type="NCBI Taxonomy" id="1480154"/>
    <lineage>
        <taxon>Eukaryota</taxon>
        <taxon>Viridiplantae</taxon>
        <taxon>Streptophyta</taxon>
        <taxon>Embryophyta</taxon>
        <taxon>Marchantiophyta</taxon>
        <taxon>Marchantiopsida</taxon>
        <taxon>Marchantiidae</taxon>
        <taxon>Marchantiales</taxon>
        <taxon>Marchantiaceae</taxon>
        <taxon>Marchantia</taxon>
    </lineage>
</organism>
<comment type="caution">
    <text evidence="1">The sequence shown here is derived from an EMBL/GenBank/DDBJ whole genome shotgun (WGS) entry which is preliminary data.</text>
</comment>